<evidence type="ECO:0000313" key="1">
    <source>
        <dbReference type="EMBL" id="MEE1974882.1"/>
    </source>
</evidence>
<gene>
    <name evidence="1" type="ORF">V1I91_02295</name>
</gene>
<evidence type="ECO:0008006" key="3">
    <source>
        <dbReference type="Google" id="ProtNLM"/>
    </source>
</evidence>
<protein>
    <recommendedName>
        <fullName evidence="3">Glycosyl hydrolase family 76</fullName>
    </recommendedName>
</protein>
<dbReference type="SUPFAM" id="SSF48239">
    <property type="entry name" value="Terpenoid cyclases/Protein prenyltransferases"/>
    <property type="match status" value="1"/>
</dbReference>
<dbReference type="RefSeq" id="WP_272649711.1">
    <property type="nucleotide sequence ID" value="NZ_JAZDDG010000001.1"/>
</dbReference>
<keyword evidence="2" id="KW-1185">Reference proteome</keyword>
<dbReference type="InterPro" id="IPR008930">
    <property type="entry name" value="Terpenoid_cyclase/PrenylTrfase"/>
</dbReference>
<comment type="caution">
    <text evidence="1">The sequence shown here is derived from an EMBL/GenBank/DDBJ whole genome shotgun (WGS) entry which is preliminary data.</text>
</comment>
<dbReference type="PROSITE" id="PS51257">
    <property type="entry name" value="PROKAR_LIPOPROTEIN"/>
    <property type="match status" value="1"/>
</dbReference>
<name>A0ABU7IPJ9_9FLAO</name>
<reference evidence="1 2" key="1">
    <citation type="submission" date="2024-01" db="EMBL/GenBank/DDBJ databases">
        <title>Maribacter spp. originated from different algae showed divergent polysaccharides utilization ability.</title>
        <authorList>
            <person name="Wang H."/>
            <person name="Wu Y."/>
        </authorList>
    </citation>
    <scope>NUCLEOTIDE SEQUENCE [LARGE SCALE GENOMIC DNA]</scope>
    <source>
        <strain evidence="1 2">PR1</strain>
    </source>
</reference>
<proteinExistence type="predicted"/>
<organism evidence="1 2">
    <name type="scientific">Maribacter cobaltidurans</name>
    <dbReference type="NCBI Taxonomy" id="1178778"/>
    <lineage>
        <taxon>Bacteria</taxon>
        <taxon>Pseudomonadati</taxon>
        <taxon>Bacteroidota</taxon>
        <taxon>Flavobacteriia</taxon>
        <taxon>Flavobacteriales</taxon>
        <taxon>Flavobacteriaceae</taxon>
        <taxon>Maribacter</taxon>
    </lineage>
</organism>
<evidence type="ECO:0000313" key="2">
    <source>
        <dbReference type="Proteomes" id="UP001356308"/>
    </source>
</evidence>
<accession>A0ABU7IPJ9</accession>
<dbReference type="Proteomes" id="UP001356308">
    <property type="component" value="Unassembled WGS sequence"/>
</dbReference>
<sequence length="401" mass="45493">MNFKFSLLTIVFISIISCQKDGVTTIHEDLQVVLDEAMENNPTGLHEKVSSPNLDLTNWIQNRQQSTGLLESSENSDFTSLYDNALAAIFFINEGQKENAEKIFDYYLSISETELQQNGGFYQFRKSDGTHPERIWMGDNAWILIALNHYSDKYQSSQYDNLAQQLENWLRSLQVEGGGLLGGINSDGSEIPLVTEGVITAFHAVRGYDEFHKNILFFLGQNRWDADLGLLMAWPENPEYTYALDVLSLSKGIFKDLSDDVLFQANRFLNEQTATITGETISGYCFDEDKDVVWLEGTAQMAVAFNGIQRFDLSKKIIDNLEKTIINSTITQNSKGLPYTANYGTSYGESMLWDHTDITPALSATIWYSFAKTGFNPFQLDQKSMIPEEDKFWLQNQTAKF</sequence>
<dbReference type="EMBL" id="JAZDDG010000001">
    <property type="protein sequence ID" value="MEE1974882.1"/>
    <property type="molecule type" value="Genomic_DNA"/>
</dbReference>